<evidence type="ECO:0000313" key="4">
    <source>
        <dbReference type="Proteomes" id="UP000613193"/>
    </source>
</evidence>
<evidence type="ECO:0008006" key="5">
    <source>
        <dbReference type="Google" id="ProtNLM"/>
    </source>
</evidence>
<keyword evidence="1" id="KW-0472">Membrane</keyword>
<sequence>MSYRFLFLCFFSFAAFAQQPTDMLSKLIKAPEDEKVHLYQIISQAYAILQPDSAVHFVNEGMRLAEQRNDRQGQASLLVTLGDINALHHHTGLARSFYNEALGMYRRLHDAAGVAHTYDQLGILDGNAQNFGQALKYYQDSRDSIGMVETYEGMGKDAASKGELESALSWYLRALTQYEHRKKEPEAYFILLENIAKLYQERGDNATALHYLEDGIRKSRTQRTPQNEVHLLNDEGEILMEEGEQAQALALYKQALSEAKKGGQAEEQAEALIGIAGILRKQDATASIRDLQQALKLAKTLNAPKLEARIYGALAGIYRQRKNYGEAMDALTEKHHLIDSLLSVDTVKEIAALDSSYVLLRAREKSANLEQVNAIEKAEIRLAFIMAGGGVIFLLLVWLYLRKVKRLNAKLKRLNFELTNSNRVKDTLFSVIGHDLKGPAGSAAQLFELMETEDFTPEEMKGMISELRKQTTASLQLLQSLFEWGKAQCGGLKSIQRILRYILL</sequence>
<dbReference type="Gene3D" id="1.25.40.10">
    <property type="entry name" value="Tetratricopeptide repeat domain"/>
    <property type="match status" value="2"/>
</dbReference>
<name>A0A934UM41_9SPHI</name>
<reference evidence="3" key="1">
    <citation type="submission" date="2020-12" db="EMBL/GenBank/DDBJ databases">
        <title>Bacterial novel species Mucilaginibacter sp. SD-g isolated from soil.</title>
        <authorList>
            <person name="Jung H.-Y."/>
        </authorList>
    </citation>
    <scope>NUCLEOTIDE SEQUENCE</scope>
    <source>
        <strain evidence="3">SD-g</strain>
    </source>
</reference>
<dbReference type="AlphaFoldDB" id="A0A934UM41"/>
<protein>
    <recommendedName>
        <fullName evidence="5">Tetratricopeptide repeat protein</fullName>
    </recommendedName>
</protein>
<evidence type="ECO:0000256" key="2">
    <source>
        <dbReference type="SAM" id="SignalP"/>
    </source>
</evidence>
<feature type="transmembrane region" description="Helical" evidence="1">
    <location>
        <begin position="382"/>
        <end position="401"/>
    </location>
</feature>
<dbReference type="GO" id="GO:0000155">
    <property type="term" value="F:phosphorelay sensor kinase activity"/>
    <property type="evidence" value="ECO:0007669"/>
    <property type="project" value="InterPro"/>
</dbReference>
<dbReference type="InterPro" id="IPR011990">
    <property type="entry name" value="TPR-like_helical_dom_sf"/>
</dbReference>
<gene>
    <name evidence="3" type="ORF">I5M19_04235</name>
</gene>
<evidence type="ECO:0000256" key="1">
    <source>
        <dbReference type="SAM" id="Phobius"/>
    </source>
</evidence>
<organism evidence="3 4">
    <name type="scientific">Mucilaginibacter segetis</name>
    <dbReference type="NCBI Taxonomy" id="2793071"/>
    <lineage>
        <taxon>Bacteria</taxon>
        <taxon>Pseudomonadati</taxon>
        <taxon>Bacteroidota</taxon>
        <taxon>Sphingobacteriia</taxon>
        <taxon>Sphingobacteriales</taxon>
        <taxon>Sphingobacteriaceae</taxon>
        <taxon>Mucilaginibacter</taxon>
    </lineage>
</organism>
<dbReference type="PANTHER" id="PTHR10098">
    <property type="entry name" value="RAPSYN-RELATED"/>
    <property type="match status" value="1"/>
</dbReference>
<keyword evidence="2" id="KW-0732">Signal</keyword>
<comment type="caution">
    <text evidence="3">The sequence shown here is derived from an EMBL/GenBank/DDBJ whole genome shotgun (WGS) entry which is preliminary data.</text>
</comment>
<dbReference type="SUPFAM" id="SSF47384">
    <property type="entry name" value="Homodimeric domain of signal transducing histidine kinase"/>
    <property type="match status" value="1"/>
</dbReference>
<dbReference type="SUPFAM" id="SSF48452">
    <property type="entry name" value="TPR-like"/>
    <property type="match status" value="2"/>
</dbReference>
<evidence type="ECO:0000313" key="3">
    <source>
        <dbReference type="EMBL" id="MBK0378501.1"/>
    </source>
</evidence>
<proteinExistence type="predicted"/>
<feature type="chain" id="PRO_5037242998" description="Tetratricopeptide repeat protein" evidence="2">
    <location>
        <begin position="18"/>
        <end position="504"/>
    </location>
</feature>
<keyword evidence="1" id="KW-1133">Transmembrane helix</keyword>
<dbReference type="InterPro" id="IPR036097">
    <property type="entry name" value="HisK_dim/P_sf"/>
</dbReference>
<dbReference type="RefSeq" id="WP_200064349.1">
    <property type="nucleotide sequence ID" value="NZ_JAEHFW010000001.1"/>
</dbReference>
<dbReference type="Gene3D" id="1.10.287.130">
    <property type="match status" value="1"/>
</dbReference>
<accession>A0A934UM41</accession>
<feature type="signal peptide" evidence="2">
    <location>
        <begin position="1"/>
        <end position="17"/>
    </location>
</feature>
<dbReference type="EMBL" id="JAEHFW010000001">
    <property type="protein sequence ID" value="MBK0378501.1"/>
    <property type="molecule type" value="Genomic_DNA"/>
</dbReference>
<dbReference type="InterPro" id="IPR019734">
    <property type="entry name" value="TPR_rpt"/>
</dbReference>
<dbReference type="Proteomes" id="UP000613193">
    <property type="component" value="Unassembled WGS sequence"/>
</dbReference>
<keyword evidence="4" id="KW-1185">Reference proteome</keyword>
<dbReference type="SMART" id="SM00028">
    <property type="entry name" value="TPR"/>
    <property type="match status" value="5"/>
</dbReference>
<keyword evidence="1" id="KW-0812">Transmembrane</keyword>